<feature type="compositionally biased region" description="Polar residues" evidence="1">
    <location>
        <begin position="269"/>
        <end position="281"/>
    </location>
</feature>
<comment type="caution">
    <text evidence="3">The sequence shown here is derived from an EMBL/GenBank/DDBJ whole genome shotgun (WGS) entry which is preliminary data.</text>
</comment>
<feature type="compositionally biased region" description="Acidic residues" evidence="1">
    <location>
        <begin position="219"/>
        <end position="228"/>
    </location>
</feature>
<dbReference type="AlphaFoldDB" id="A0A9P5XTW7"/>
<feature type="compositionally biased region" description="Polar residues" evidence="1">
    <location>
        <begin position="33"/>
        <end position="53"/>
    </location>
</feature>
<accession>A0A9P5XTW7</accession>
<name>A0A9P5XTW7_9AGAR</name>
<feature type="region of interest" description="Disordered" evidence="1">
    <location>
        <begin position="426"/>
        <end position="497"/>
    </location>
</feature>
<feature type="compositionally biased region" description="Polar residues" evidence="1">
    <location>
        <begin position="361"/>
        <end position="373"/>
    </location>
</feature>
<dbReference type="Proteomes" id="UP000807353">
    <property type="component" value="Unassembled WGS sequence"/>
</dbReference>
<evidence type="ECO:0000259" key="2">
    <source>
        <dbReference type="Pfam" id="PF20149"/>
    </source>
</evidence>
<feature type="region of interest" description="Disordered" evidence="1">
    <location>
        <begin position="105"/>
        <end position="391"/>
    </location>
</feature>
<evidence type="ECO:0000313" key="3">
    <source>
        <dbReference type="EMBL" id="KAF9455371.1"/>
    </source>
</evidence>
<feature type="compositionally biased region" description="Basic and acidic residues" evidence="1">
    <location>
        <begin position="349"/>
        <end position="358"/>
    </location>
</feature>
<feature type="compositionally biased region" description="Basic and acidic residues" evidence="1">
    <location>
        <begin position="208"/>
        <end position="217"/>
    </location>
</feature>
<dbReference type="OrthoDB" id="3070412at2759"/>
<feature type="compositionally biased region" description="Basic and acidic residues" evidence="1">
    <location>
        <begin position="283"/>
        <end position="297"/>
    </location>
</feature>
<evidence type="ECO:0000256" key="1">
    <source>
        <dbReference type="SAM" id="MobiDB-lite"/>
    </source>
</evidence>
<protein>
    <recommendedName>
        <fullName evidence="2">DUF6532 domain-containing protein</fullName>
    </recommendedName>
</protein>
<sequence length="749" mass="83814">MARLSKRVLSEDEGEYQQPARKASRNFPDADETPQSGTQPRVGQQKQSLQNLENSDDELPPRVTRGKGGRAAQLKTVGDKIRPDLDSEGKKKLVVKKTGTNVPKTVKENVMAPAAPKVRATKKKVPNLDLSTVTPLRKEDPPLGSGAPQPTMRNIKATNINMPFGFRVPPSLPVPHAQVPSQVRTSASSQVTKTPLPPPSEPQQRTNHRIERERQTNEENNDEDDDNDPPLPPKTRKLKQSMPSPKTYKQDRACSEDIPDSEEEHNDSEGNPAQSRNNGNHGNHREERKCTPGKDQDNPASDNNNEAVDEDQDNLAADDNNEAVDEDQDNLAADDNNEDQDDPTMDSDYLSKEYDAHVAAEQSNEAGAGNNENMDVDDPSPSEEEDRVAEEEECIARGLHKRSIHFRQSPSPVLYSVLTLHHSTNRKIRVPDPAELNADRRRGSHSNESLPTALDHHNHSRSPSSDGTDNENRPLANYKKRAKRNSKKDINKAPPRTQMGFYPPQWVNLIEFAKNHYRLYIFTGPTGFYERSAAALRVAFNSVMEGITVHDNDPHSEPLDQFYFDKQALSILIFEDGASYRGKMKIMGREVLLSHFKNVLRPPLVKQEFKSEAERLKKIVFDVEAMLFEGVAFLRGGFDINGKTKNFGHPVLADFCAQFFYSNKDTSLGFLFPAEFQVLPRSCLSLACACLVNCVREYKTGLMVPISFEGKVFGPVQVAMLGLIDELDNHVYHGPRLESLLQDIGWSGR</sequence>
<gene>
    <name evidence="3" type="ORF">BDZ94DRAFT_772046</name>
</gene>
<feature type="compositionally biased region" description="Acidic residues" evidence="1">
    <location>
        <begin position="374"/>
        <end position="391"/>
    </location>
</feature>
<feature type="compositionally biased region" description="Polar residues" evidence="1">
    <location>
        <begin position="179"/>
        <end position="193"/>
    </location>
</feature>
<feature type="compositionally biased region" description="Basic and acidic residues" evidence="1">
    <location>
        <begin position="77"/>
        <end position="91"/>
    </location>
</feature>
<dbReference type="EMBL" id="MU150723">
    <property type="protein sequence ID" value="KAF9455371.1"/>
    <property type="molecule type" value="Genomic_DNA"/>
</dbReference>
<dbReference type="InterPro" id="IPR045341">
    <property type="entry name" value="DUF6532"/>
</dbReference>
<proteinExistence type="predicted"/>
<feature type="compositionally biased region" description="Basic and acidic residues" evidence="1">
    <location>
        <begin position="429"/>
        <end position="441"/>
    </location>
</feature>
<evidence type="ECO:0000313" key="4">
    <source>
        <dbReference type="Proteomes" id="UP000807353"/>
    </source>
</evidence>
<reference evidence="3" key="1">
    <citation type="submission" date="2020-11" db="EMBL/GenBank/DDBJ databases">
        <authorList>
            <consortium name="DOE Joint Genome Institute"/>
            <person name="Ahrendt S."/>
            <person name="Riley R."/>
            <person name="Andreopoulos W."/>
            <person name="Labutti K."/>
            <person name="Pangilinan J."/>
            <person name="Ruiz-Duenas F.J."/>
            <person name="Barrasa J.M."/>
            <person name="Sanchez-Garcia M."/>
            <person name="Camarero S."/>
            <person name="Miyauchi S."/>
            <person name="Serrano A."/>
            <person name="Linde D."/>
            <person name="Babiker R."/>
            <person name="Drula E."/>
            <person name="Ayuso-Fernandez I."/>
            <person name="Pacheco R."/>
            <person name="Padilla G."/>
            <person name="Ferreira P."/>
            <person name="Barriuso J."/>
            <person name="Kellner H."/>
            <person name="Castanera R."/>
            <person name="Alfaro M."/>
            <person name="Ramirez L."/>
            <person name="Pisabarro A.G."/>
            <person name="Kuo A."/>
            <person name="Tritt A."/>
            <person name="Lipzen A."/>
            <person name="He G."/>
            <person name="Yan M."/>
            <person name="Ng V."/>
            <person name="Cullen D."/>
            <person name="Martin F."/>
            <person name="Rosso M.-N."/>
            <person name="Henrissat B."/>
            <person name="Hibbett D."/>
            <person name="Martinez A.T."/>
            <person name="Grigoriev I.V."/>
        </authorList>
    </citation>
    <scope>NUCLEOTIDE SEQUENCE</scope>
    <source>
        <strain evidence="3">CBS 247.69</strain>
    </source>
</reference>
<feature type="compositionally biased region" description="Acidic residues" evidence="1">
    <location>
        <begin position="319"/>
        <end position="329"/>
    </location>
</feature>
<dbReference type="Pfam" id="PF20149">
    <property type="entry name" value="DUF6532"/>
    <property type="match status" value="1"/>
</dbReference>
<feature type="compositionally biased region" description="Acidic residues" evidence="1">
    <location>
        <begin position="335"/>
        <end position="345"/>
    </location>
</feature>
<keyword evidence="4" id="KW-1185">Reference proteome</keyword>
<feature type="domain" description="DUF6532" evidence="2">
    <location>
        <begin position="513"/>
        <end position="726"/>
    </location>
</feature>
<feature type="compositionally biased region" description="Acidic residues" evidence="1">
    <location>
        <begin position="257"/>
        <end position="266"/>
    </location>
</feature>
<organism evidence="3 4">
    <name type="scientific">Collybia nuda</name>
    <dbReference type="NCBI Taxonomy" id="64659"/>
    <lineage>
        <taxon>Eukaryota</taxon>
        <taxon>Fungi</taxon>
        <taxon>Dikarya</taxon>
        <taxon>Basidiomycota</taxon>
        <taxon>Agaricomycotina</taxon>
        <taxon>Agaricomycetes</taxon>
        <taxon>Agaricomycetidae</taxon>
        <taxon>Agaricales</taxon>
        <taxon>Tricholomatineae</taxon>
        <taxon>Clitocybaceae</taxon>
        <taxon>Collybia</taxon>
    </lineage>
</organism>
<feature type="region of interest" description="Disordered" evidence="1">
    <location>
        <begin position="1"/>
        <end position="92"/>
    </location>
</feature>